<dbReference type="Pfam" id="PF00067">
    <property type="entry name" value="p450"/>
    <property type="match status" value="1"/>
</dbReference>
<evidence type="ECO:0000256" key="7">
    <source>
        <dbReference type="ARBA" id="ARBA00023033"/>
    </source>
</evidence>
<gene>
    <name evidence="10" type="ORF">QE152_g7597</name>
</gene>
<dbReference type="InterPro" id="IPR017972">
    <property type="entry name" value="Cyt_P450_CS"/>
</dbReference>
<dbReference type="GO" id="GO:0005506">
    <property type="term" value="F:iron ion binding"/>
    <property type="evidence" value="ECO:0007669"/>
    <property type="project" value="InterPro"/>
</dbReference>
<evidence type="ECO:0000313" key="10">
    <source>
        <dbReference type="EMBL" id="KAK9744566.1"/>
    </source>
</evidence>
<proteinExistence type="inferred from homology"/>
<comment type="caution">
    <text evidence="10">The sequence shown here is derived from an EMBL/GenBank/DDBJ whole genome shotgun (WGS) entry which is preliminary data.</text>
</comment>
<feature type="binding site" description="axial binding residue" evidence="8">
    <location>
        <position position="433"/>
    </location>
    <ligand>
        <name>heme</name>
        <dbReference type="ChEBI" id="CHEBI:30413"/>
    </ligand>
    <ligandPart>
        <name>Fe</name>
        <dbReference type="ChEBI" id="CHEBI:18248"/>
    </ligandPart>
</feature>
<evidence type="ECO:0000256" key="9">
    <source>
        <dbReference type="RuleBase" id="RU000461"/>
    </source>
</evidence>
<name>A0AAW1MEQ1_POPJA</name>
<organism evidence="10 11">
    <name type="scientific">Popillia japonica</name>
    <name type="common">Japanese beetle</name>
    <dbReference type="NCBI Taxonomy" id="7064"/>
    <lineage>
        <taxon>Eukaryota</taxon>
        <taxon>Metazoa</taxon>
        <taxon>Ecdysozoa</taxon>
        <taxon>Arthropoda</taxon>
        <taxon>Hexapoda</taxon>
        <taxon>Insecta</taxon>
        <taxon>Pterygota</taxon>
        <taxon>Neoptera</taxon>
        <taxon>Endopterygota</taxon>
        <taxon>Coleoptera</taxon>
        <taxon>Polyphaga</taxon>
        <taxon>Scarabaeiformia</taxon>
        <taxon>Scarabaeidae</taxon>
        <taxon>Rutelinae</taxon>
        <taxon>Popillia</taxon>
    </lineage>
</organism>
<evidence type="ECO:0000256" key="8">
    <source>
        <dbReference type="PIRSR" id="PIRSR602401-1"/>
    </source>
</evidence>
<keyword evidence="6 8" id="KW-0408">Iron</keyword>
<dbReference type="GO" id="GO:0020037">
    <property type="term" value="F:heme binding"/>
    <property type="evidence" value="ECO:0007669"/>
    <property type="project" value="InterPro"/>
</dbReference>
<evidence type="ECO:0000256" key="2">
    <source>
        <dbReference type="ARBA" id="ARBA00010617"/>
    </source>
</evidence>
<dbReference type="GO" id="GO:0004497">
    <property type="term" value="F:monooxygenase activity"/>
    <property type="evidence" value="ECO:0007669"/>
    <property type="project" value="UniProtKB-KW"/>
</dbReference>
<reference evidence="10 11" key="1">
    <citation type="journal article" date="2024" name="BMC Genomics">
        <title>De novo assembly and annotation of Popillia japonica's genome with initial clues to its potential as an invasive pest.</title>
        <authorList>
            <person name="Cucini C."/>
            <person name="Boschi S."/>
            <person name="Funari R."/>
            <person name="Cardaioli E."/>
            <person name="Iannotti N."/>
            <person name="Marturano G."/>
            <person name="Paoli F."/>
            <person name="Bruttini M."/>
            <person name="Carapelli A."/>
            <person name="Frati F."/>
            <person name="Nardi F."/>
        </authorList>
    </citation>
    <scope>NUCLEOTIDE SEQUENCE [LARGE SCALE GENOMIC DNA]</scope>
    <source>
        <strain evidence="10">DMR45628</strain>
    </source>
</reference>
<dbReference type="EMBL" id="JASPKY010000056">
    <property type="protein sequence ID" value="KAK9744566.1"/>
    <property type="molecule type" value="Genomic_DNA"/>
</dbReference>
<dbReference type="GO" id="GO:0016705">
    <property type="term" value="F:oxidoreductase activity, acting on paired donors, with incorporation or reduction of molecular oxygen"/>
    <property type="evidence" value="ECO:0007669"/>
    <property type="project" value="InterPro"/>
</dbReference>
<dbReference type="InterPro" id="IPR036396">
    <property type="entry name" value="Cyt_P450_sf"/>
</dbReference>
<dbReference type="PANTHER" id="PTHR24291">
    <property type="entry name" value="CYTOCHROME P450 FAMILY 4"/>
    <property type="match status" value="1"/>
</dbReference>
<evidence type="ECO:0000256" key="4">
    <source>
        <dbReference type="ARBA" id="ARBA00022723"/>
    </source>
</evidence>
<keyword evidence="5 9" id="KW-0560">Oxidoreductase</keyword>
<dbReference type="AlphaFoldDB" id="A0AAW1MEQ1"/>
<keyword evidence="7 9" id="KW-0503">Monooxygenase</keyword>
<dbReference type="Proteomes" id="UP001458880">
    <property type="component" value="Unassembled WGS sequence"/>
</dbReference>
<dbReference type="InterPro" id="IPR001128">
    <property type="entry name" value="Cyt_P450"/>
</dbReference>
<evidence type="ECO:0000256" key="3">
    <source>
        <dbReference type="ARBA" id="ARBA00022617"/>
    </source>
</evidence>
<keyword evidence="4 8" id="KW-0479">Metal-binding</keyword>
<dbReference type="Gene3D" id="1.10.630.10">
    <property type="entry name" value="Cytochrome P450"/>
    <property type="match status" value="1"/>
</dbReference>
<evidence type="ECO:0000256" key="1">
    <source>
        <dbReference type="ARBA" id="ARBA00001971"/>
    </source>
</evidence>
<evidence type="ECO:0000256" key="6">
    <source>
        <dbReference type="ARBA" id="ARBA00023004"/>
    </source>
</evidence>
<sequence>MSYLKWRREIYEPLKKLSVITWIPYFGTKYIFMGVKREELFSYAINLVKQHSPLFCVWSGTEPEIAVTTPEHLEIIMNNSDHITKGNQYQKLLPWLGQGLLTSTGERWFQHRKLITPTFHFKILEHFMEVFVEKTGALLKILDTKANGEAFNAYPDITHCALDIICETAMGVQINAMSSKQNEYVASVYGISEIVVWRMLRPYITDFMFKLSSKSYDFKHHLNVLHGFTRKVIKERKELLKTTKTEDSKAQPDEDELLGKKKRKSFLDMLLEVSNAGQVLNDQDIAEEVDTFMFEGHDTTTAGISWSLFLLGNHPEIQERLYEEVSSVVGDKLTPTSIADLHELKYLECCIKESLRLYPSVPFIGRTLQQEITLDGHRIPAGVQAALHIYVVHRNPKYYPNPDKFDPDRFLPENCHGRHPYAYIPFSAGPRNCIGQKFAMYEEKTILAAIIKNFKITSMERKENVKITADLILRPLNGVIIKLEKRKKI</sequence>
<dbReference type="SUPFAM" id="SSF48264">
    <property type="entry name" value="Cytochrome P450"/>
    <property type="match status" value="1"/>
</dbReference>
<accession>A0AAW1MEQ1</accession>
<dbReference type="PRINTS" id="PR00385">
    <property type="entry name" value="P450"/>
</dbReference>
<evidence type="ECO:0000313" key="11">
    <source>
        <dbReference type="Proteomes" id="UP001458880"/>
    </source>
</evidence>
<dbReference type="PRINTS" id="PR00463">
    <property type="entry name" value="EP450I"/>
</dbReference>
<keyword evidence="3 8" id="KW-0349">Heme</keyword>
<evidence type="ECO:0000256" key="5">
    <source>
        <dbReference type="ARBA" id="ARBA00023002"/>
    </source>
</evidence>
<comment type="cofactor">
    <cofactor evidence="1 8">
        <name>heme</name>
        <dbReference type="ChEBI" id="CHEBI:30413"/>
    </cofactor>
</comment>
<dbReference type="PROSITE" id="PS00086">
    <property type="entry name" value="CYTOCHROME_P450"/>
    <property type="match status" value="1"/>
</dbReference>
<dbReference type="InterPro" id="IPR002401">
    <property type="entry name" value="Cyt_P450_E_grp-I"/>
</dbReference>
<dbReference type="InterPro" id="IPR050196">
    <property type="entry name" value="Cytochrome_P450_Monoox"/>
</dbReference>
<protein>
    <submittedName>
        <fullName evidence="10">Cytochrome P450</fullName>
    </submittedName>
</protein>
<keyword evidence="11" id="KW-1185">Reference proteome</keyword>
<dbReference type="PANTHER" id="PTHR24291:SF209">
    <property type="entry name" value="CYTOCHROME P450-LIKE PROTEIN"/>
    <property type="match status" value="1"/>
</dbReference>
<comment type="similarity">
    <text evidence="2 9">Belongs to the cytochrome P450 family.</text>
</comment>